<evidence type="ECO:0000313" key="3">
    <source>
        <dbReference type="Proteomes" id="UP000887116"/>
    </source>
</evidence>
<organism evidence="2 3">
    <name type="scientific">Trichonephila clavata</name>
    <name type="common">Joro spider</name>
    <name type="synonym">Nephila clavata</name>
    <dbReference type="NCBI Taxonomy" id="2740835"/>
    <lineage>
        <taxon>Eukaryota</taxon>
        <taxon>Metazoa</taxon>
        <taxon>Ecdysozoa</taxon>
        <taxon>Arthropoda</taxon>
        <taxon>Chelicerata</taxon>
        <taxon>Arachnida</taxon>
        <taxon>Araneae</taxon>
        <taxon>Araneomorphae</taxon>
        <taxon>Entelegynae</taxon>
        <taxon>Araneoidea</taxon>
        <taxon>Nephilidae</taxon>
        <taxon>Trichonephila</taxon>
    </lineage>
</organism>
<feature type="domain" description="PiggyBac transposable element-derived protein" evidence="1">
    <location>
        <begin position="1"/>
        <end position="112"/>
    </location>
</feature>
<sequence length="117" mass="14078">MFLDSNLMDIIVKETNNYAEQERKANRAKISRCSRSKKWIPTNDREMKLFFGLIILQGIVRKPNQAIFWSHRRILHTPLYSKVMPVNRFILLFRYLHFCNNEAEKKMIFQIQNFGNL</sequence>
<name>A0A8X6I220_TRICU</name>
<dbReference type="InterPro" id="IPR029526">
    <property type="entry name" value="PGBD"/>
</dbReference>
<gene>
    <name evidence="2" type="primary">X975_04112</name>
    <name evidence="2" type="ORF">TNCT_236831</name>
</gene>
<dbReference type="Pfam" id="PF13843">
    <property type="entry name" value="DDE_Tnp_1_7"/>
    <property type="match status" value="1"/>
</dbReference>
<dbReference type="PANTHER" id="PTHR46599:SF3">
    <property type="entry name" value="PIGGYBAC TRANSPOSABLE ELEMENT-DERIVED PROTEIN 4"/>
    <property type="match status" value="1"/>
</dbReference>
<dbReference type="OrthoDB" id="6432632at2759"/>
<dbReference type="PANTHER" id="PTHR46599">
    <property type="entry name" value="PIGGYBAC TRANSPOSABLE ELEMENT-DERIVED PROTEIN 4"/>
    <property type="match status" value="1"/>
</dbReference>
<comment type="caution">
    <text evidence="2">The sequence shown here is derived from an EMBL/GenBank/DDBJ whole genome shotgun (WGS) entry which is preliminary data.</text>
</comment>
<evidence type="ECO:0000313" key="2">
    <source>
        <dbReference type="EMBL" id="GFR34007.1"/>
    </source>
</evidence>
<dbReference type="Proteomes" id="UP000887116">
    <property type="component" value="Unassembled WGS sequence"/>
</dbReference>
<dbReference type="EMBL" id="BMAO01009907">
    <property type="protein sequence ID" value="GFR34007.1"/>
    <property type="molecule type" value="Genomic_DNA"/>
</dbReference>
<evidence type="ECO:0000259" key="1">
    <source>
        <dbReference type="Pfam" id="PF13843"/>
    </source>
</evidence>
<accession>A0A8X6I220</accession>
<proteinExistence type="predicted"/>
<dbReference type="AlphaFoldDB" id="A0A8X6I220"/>
<protein>
    <submittedName>
        <fullName evidence="2">PiggyBac transposable element-derived protein 4</fullName>
    </submittedName>
</protein>
<reference evidence="2" key="1">
    <citation type="submission" date="2020-07" db="EMBL/GenBank/DDBJ databases">
        <title>Multicomponent nature underlies the extraordinary mechanical properties of spider dragline silk.</title>
        <authorList>
            <person name="Kono N."/>
            <person name="Nakamura H."/>
            <person name="Mori M."/>
            <person name="Yoshida Y."/>
            <person name="Ohtoshi R."/>
            <person name="Malay A.D."/>
            <person name="Moran D.A.P."/>
            <person name="Tomita M."/>
            <person name="Numata K."/>
            <person name="Arakawa K."/>
        </authorList>
    </citation>
    <scope>NUCLEOTIDE SEQUENCE</scope>
</reference>
<keyword evidence="3" id="KW-1185">Reference proteome</keyword>